<dbReference type="InterPro" id="IPR029039">
    <property type="entry name" value="Flavoprotein-like_sf"/>
</dbReference>
<dbReference type="InterPro" id="IPR010086">
    <property type="entry name" value="Flavodoxin_lc"/>
</dbReference>
<evidence type="ECO:0000256" key="6">
    <source>
        <dbReference type="ARBA" id="ARBA00022643"/>
    </source>
</evidence>
<dbReference type="PANTHER" id="PTHR42809:SF3">
    <property type="entry name" value="FLAVODOXIN 2"/>
    <property type="match status" value="1"/>
</dbReference>
<organism evidence="10">
    <name type="scientific">Rheinheimera sp. BAL341</name>
    <dbReference type="NCBI Taxonomy" id="1708203"/>
    <lineage>
        <taxon>Bacteria</taxon>
        <taxon>Pseudomonadati</taxon>
        <taxon>Pseudomonadota</taxon>
        <taxon>Gammaproteobacteria</taxon>
        <taxon>Chromatiales</taxon>
        <taxon>Chromatiaceae</taxon>
        <taxon>Rheinheimera</taxon>
    </lineage>
</organism>
<feature type="domain" description="Flavodoxin-like" evidence="9">
    <location>
        <begin position="56"/>
        <end position="218"/>
    </location>
</feature>
<name>A0A486XUN9_9GAMM</name>
<reference evidence="10" key="1">
    <citation type="submission" date="2019-04" db="EMBL/GenBank/DDBJ databases">
        <authorList>
            <person name="Brambilla D."/>
        </authorList>
    </citation>
    <scope>NUCLEOTIDE SEQUENCE</scope>
    <source>
        <strain evidence="10">BAL1</strain>
    </source>
</reference>
<comment type="function">
    <text evidence="2">Low-potential electron donor to a number of redox enzymes.</text>
</comment>
<dbReference type="InterPro" id="IPR050619">
    <property type="entry name" value="Flavodoxin"/>
</dbReference>
<evidence type="ECO:0000256" key="7">
    <source>
        <dbReference type="ARBA" id="ARBA00022982"/>
    </source>
</evidence>
<dbReference type="EMBL" id="CAAJGR010000130">
    <property type="protein sequence ID" value="VHO05611.1"/>
    <property type="molecule type" value="Genomic_DNA"/>
</dbReference>
<keyword evidence="6" id="KW-0288">FMN</keyword>
<keyword evidence="7" id="KW-0249">Electron transport</keyword>
<dbReference type="Pfam" id="PF00258">
    <property type="entry name" value="Flavodoxin_1"/>
    <property type="match status" value="1"/>
</dbReference>
<dbReference type="InterPro" id="IPR008254">
    <property type="entry name" value="Flavodoxin/NO_synth"/>
</dbReference>
<evidence type="ECO:0000256" key="5">
    <source>
        <dbReference type="ARBA" id="ARBA00022630"/>
    </source>
</evidence>
<accession>A0A486XUN9</accession>
<gene>
    <name evidence="10" type="ORF">BAL341_2695</name>
</gene>
<dbReference type="GO" id="GO:0009055">
    <property type="term" value="F:electron transfer activity"/>
    <property type="evidence" value="ECO:0007669"/>
    <property type="project" value="InterPro"/>
</dbReference>
<evidence type="ECO:0000256" key="1">
    <source>
        <dbReference type="ARBA" id="ARBA00001917"/>
    </source>
</evidence>
<evidence type="ECO:0000256" key="3">
    <source>
        <dbReference type="ARBA" id="ARBA00005267"/>
    </source>
</evidence>
<dbReference type="InterPro" id="IPR001226">
    <property type="entry name" value="Flavodoxin_CS"/>
</dbReference>
<proteinExistence type="inferred from homology"/>
<dbReference type="NCBIfam" id="TIGR01752">
    <property type="entry name" value="flav_long"/>
    <property type="match status" value="1"/>
</dbReference>
<evidence type="ECO:0000256" key="4">
    <source>
        <dbReference type="ARBA" id="ARBA00022448"/>
    </source>
</evidence>
<evidence type="ECO:0000256" key="2">
    <source>
        <dbReference type="ARBA" id="ARBA00003297"/>
    </source>
</evidence>
<dbReference type="PROSITE" id="PS50902">
    <property type="entry name" value="FLAVODOXIN_LIKE"/>
    <property type="match status" value="1"/>
</dbReference>
<evidence type="ECO:0000313" key="10">
    <source>
        <dbReference type="EMBL" id="VHO05611.1"/>
    </source>
</evidence>
<comment type="similarity">
    <text evidence="3">Belongs to the flavodoxin family.</text>
</comment>
<dbReference type="PANTHER" id="PTHR42809">
    <property type="entry name" value="FLAVODOXIN 2"/>
    <property type="match status" value="1"/>
</dbReference>
<protein>
    <recommendedName>
        <fullName evidence="8">Flavodoxin 2</fullName>
    </recommendedName>
</protein>
<comment type="cofactor">
    <cofactor evidence="1">
        <name>FMN</name>
        <dbReference type="ChEBI" id="CHEBI:58210"/>
    </cofactor>
</comment>
<dbReference type="GO" id="GO:0010181">
    <property type="term" value="F:FMN binding"/>
    <property type="evidence" value="ECO:0007669"/>
    <property type="project" value="InterPro"/>
</dbReference>
<evidence type="ECO:0000256" key="8">
    <source>
        <dbReference type="ARBA" id="ARBA00040094"/>
    </source>
</evidence>
<dbReference type="NCBIfam" id="NF009023">
    <property type="entry name" value="PRK12359.1"/>
    <property type="match status" value="1"/>
</dbReference>
<sequence length="225" mass="25226">MSFVSAITAIATHPRNPGYGSAHHAFGKAGILPTTRFCYTVRLILLPQCCENEMKIGLFYGSTTCYTEIVAEKIQALIGADTLELNNIKQVPLSKMAEYDILILGLSTWDFGEIQEDWEAHWDDISQVNLQGKTIAIYGMGDQIGYAEWFIDAVGMLHEAIAPQQPIRIGFWPSEGYDFIASKALTEDGEYFCGLALDDENQYDLTDQRLNDWVSQILTEIAERL</sequence>
<dbReference type="AlphaFoldDB" id="A0A486XUN9"/>
<keyword evidence="4" id="KW-0813">Transport</keyword>
<dbReference type="PROSITE" id="PS00201">
    <property type="entry name" value="FLAVODOXIN"/>
    <property type="match status" value="1"/>
</dbReference>
<evidence type="ECO:0000259" key="9">
    <source>
        <dbReference type="PROSITE" id="PS50902"/>
    </source>
</evidence>
<dbReference type="Gene3D" id="3.40.50.360">
    <property type="match status" value="1"/>
</dbReference>
<dbReference type="SUPFAM" id="SSF52218">
    <property type="entry name" value="Flavoproteins"/>
    <property type="match status" value="1"/>
</dbReference>
<keyword evidence="5" id="KW-0285">Flavoprotein</keyword>